<sequence>MAISTTTFDDRVMRIQERAKRVESKRRGAKRSRKGLIFLVTIGMLFGGASLAQGSVPQVDAWADVVFGYVRALLPR</sequence>
<evidence type="ECO:0000313" key="1">
    <source>
        <dbReference type="EMBL" id="UOA15239.1"/>
    </source>
</evidence>
<keyword evidence="2" id="KW-1185">Reference proteome</keyword>
<reference evidence="2" key="1">
    <citation type="journal article" date="2022" name="Microorganisms">
        <title>Beyond the ABCs#Discovery of Three New Plasmid Types in Rhodobacterales (RepQ, RepY, RepW).</title>
        <authorList>
            <person name="Freese H.M."/>
            <person name="Ringel V."/>
            <person name="Overmann J."/>
            <person name="Petersen J."/>
        </authorList>
    </citation>
    <scope>NUCLEOTIDE SEQUENCE [LARGE SCALE GENOMIC DNA]</scope>
    <source>
        <strain evidence="2">DSM 109990</strain>
    </source>
</reference>
<dbReference type="EMBL" id="CP085144">
    <property type="protein sequence ID" value="UOA15239.1"/>
    <property type="molecule type" value="Genomic_DNA"/>
</dbReference>
<name>A0ABY3ZNB4_9RHOB</name>
<accession>A0ABY3ZNB4</accession>
<protein>
    <submittedName>
        <fullName evidence="1">Uncharacterized protein</fullName>
    </submittedName>
</protein>
<gene>
    <name evidence="1" type="ORF">DSM109990_02065</name>
</gene>
<organism evidence="1 2">
    <name type="scientific">Sulfitobacter dubius</name>
    <dbReference type="NCBI Taxonomy" id="218673"/>
    <lineage>
        <taxon>Bacteria</taxon>
        <taxon>Pseudomonadati</taxon>
        <taxon>Pseudomonadota</taxon>
        <taxon>Alphaproteobacteria</taxon>
        <taxon>Rhodobacterales</taxon>
        <taxon>Roseobacteraceae</taxon>
        <taxon>Sulfitobacter</taxon>
    </lineage>
</organism>
<proteinExistence type="predicted"/>
<dbReference type="Proteomes" id="UP000831019">
    <property type="component" value="Chromosome"/>
</dbReference>
<dbReference type="RefSeq" id="WP_093925859.1">
    <property type="nucleotide sequence ID" value="NZ_CAXAXN010000005.1"/>
</dbReference>
<evidence type="ECO:0000313" key="2">
    <source>
        <dbReference type="Proteomes" id="UP000831019"/>
    </source>
</evidence>